<dbReference type="PANTHER" id="PTHR43239:SF1">
    <property type="entry name" value="UPF0734 PROTEIN DDB_G0273871_DDB_G0273177"/>
    <property type="match status" value="1"/>
</dbReference>
<evidence type="ECO:0000313" key="1">
    <source>
        <dbReference type="EMBL" id="OAQ42022.1"/>
    </source>
</evidence>
<name>A0A179DMK2_9SPHI</name>
<dbReference type="Gene3D" id="3.30.70.100">
    <property type="match status" value="1"/>
</dbReference>
<reference evidence="1 2" key="1">
    <citation type="submission" date="2016-04" db="EMBL/GenBank/DDBJ databases">
        <authorList>
            <person name="Evans L.H."/>
            <person name="Alamgir A."/>
            <person name="Owens N."/>
            <person name="Weber N.D."/>
            <person name="Virtaneva K."/>
            <person name="Barbian K."/>
            <person name="Babar A."/>
            <person name="Rosenke K."/>
        </authorList>
    </citation>
    <scope>NUCLEOTIDE SEQUENCE [LARGE SCALE GENOMIC DNA]</scope>
    <source>
        <strain evidence="1 2">CCM 8644</strain>
    </source>
</reference>
<reference evidence="1 2" key="2">
    <citation type="submission" date="2016-06" db="EMBL/GenBank/DDBJ databases">
        <title>Pedobacter psychrophilus sp. nov., isolated from Antarctic fragmentary rock.</title>
        <authorList>
            <person name="Svec P."/>
        </authorList>
    </citation>
    <scope>NUCLEOTIDE SEQUENCE [LARGE SCALE GENOMIC DNA]</scope>
    <source>
        <strain evidence="1 2">CCM 8644</strain>
    </source>
</reference>
<accession>A0A179DMK2</accession>
<keyword evidence="2" id="KW-1185">Reference proteome</keyword>
<dbReference type="GO" id="GO:0016857">
    <property type="term" value="F:racemase and epimerase activity, acting on carbohydrates and derivatives"/>
    <property type="evidence" value="ECO:0007669"/>
    <property type="project" value="InterPro"/>
</dbReference>
<dbReference type="SUPFAM" id="SSF54909">
    <property type="entry name" value="Dimeric alpha+beta barrel"/>
    <property type="match status" value="1"/>
</dbReference>
<sequence length="112" mass="13824">MRNYILALDLKEDIHLIHEYDEWHRNVWPEILKSIKDSGILKMEIFRFYNRLCMVMETIDEFSFEHKGKMDVENEKVQEWEKLMWTFQQKIPGSKPKEKWVLMHSIFEFKSN</sequence>
<dbReference type="Proteomes" id="UP000078459">
    <property type="component" value="Unassembled WGS sequence"/>
</dbReference>
<dbReference type="PANTHER" id="PTHR43239">
    <property type="entry name" value="UPF0734 PROTEIN DDB_G0273871/DDB_G0273177"/>
    <property type="match status" value="1"/>
</dbReference>
<dbReference type="InterPro" id="IPR052996">
    <property type="entry name" value="Carb_Metab_Mutarotase"/>
</dbReference>
<proteinExistence type="predicted"/>
<dbReference type="STRING" id="1826909.A5893_02595"/>
<evidence type="ECO:0000313" key="2">
    <source>
        <dbReference type="Proteomes" id="UP000078459"/>
    </source>
</evidence>
<gene>
    <name evidence="1" type="ORF">A5893_02595</name>
</gene>
<dbReference type="InterPro" id="IPR011008">
    <property type="entry name" value="Dimeric_a/b-barrel"/>
</dbReference>
<dbReference type="AlphaFoldDB" id="A0A179DMK2"/>
<dbReference type="RefSeq" id="WP_068821053.1">
    <property type="nucleotide sequence ID" value="NZ_LWHJ01000011.1"/>
</dbReference>
<comment type="caution">
    <text evidence="1">The sequence shown here is derived from an EMBL/GenBank/DDBJ whole genome shotgun (WGS) entry which is preliminary data.</text>
</comment>
<dbReference type="InterPro" id="IPR008000">
    <property type="entry name" value="Rham/fucose_mutarotase"/>
</dbReference>
<dbReference type="OrthoDB" id="1430580at2"/>
<organism evidence="1 2">
    <name type="scientific">Pedobacter psychrophilus</name>
    <dbReference type="NCBI Taxonomy" id="1826909"/>
    <lineage>
        <taxon>Bacteria</taxon>
        <taxon>Pseudomonadati</taxon>
        <taxon>Bacteroidota</taxon>
        <taxon>Sphingobacteriia</taxon>
        <taxon>Sphingobacteriales</taxon>
        <taxon>Sphingobacteriaceae</taxon>
        <taxon>Pedobacter</taxon>
    </lineage>
</organism>
<dbReference type="Pfam" id="PF05336">
    <property type="entry name" value="rhaM"/>
    <property type="match status" value="1"/>
</dbReference>
<dbReference type="EMBL" id="LWHJ01000011">
    <property type="protein sequence ID" value="OAQ42022.1"/>
    <property type="molecule type" value="Genomic_DNA"/>
</dbReference>
<protein>
    <submittedName>
        <fullName evidence="1">L-fucose mutarotase</fullName>
    </submittedName>
</protein>